<accession>A0A0F9HG18</accession>
<gene>
    <name evidence="1" type="ORF">LCGC14_2002790</name>
</gene>
<comment type="caution">
    <text evidence="1">The sequence shown here is derived from an EMBL/GenBank/DDBJ whole genome shotgun (WGS) entry which is preliminary data.</text>
</comment>
<protein>
    <submittedName>
        <fullName evidence="1">Uncharacterized protein</fullName>
    </submittedName>
</protein>
<evidence type="ECO:0000313" key="1">
    <source>
        <dbReference type="EMBL" id="KKL80630.1"/>
    </source>
</evidence>
<sequence>SASAADLRIGLRQGATQPFDGIFSGLRIRKRAPDPYEIRSAFESIRKI</sequence>
<reference evidence="1" key="1">
    <citation type="journal article" date="2015" name="Nature">
        <title>Complex archaea that bridge the gap between prokaryotes and eukaryotes.</title>
        <authorList>
            <person name="Spang A."/>
            <person name="Saw J.H."/>
            <person name="Jorgensen S.L."/>
            <person name="Zaremba-Niedzwiedzka K."/>
            <person name="Martijn J."/>
            <person name="Lind A.E."/>
            <person name="van Eijk R."/>
            <person name="Schleper C."/>
            <person name="Guy L."/>
            <person name="Ettema T.J."/>
        </authorList>
    </citation>
    <scope>NUCLEOTIDE SEQUENCE</scope>
</reference>
<dbReference type="AlphaFoldDB" id="A0A0F9HG18"/>
<feature type="non-terminal residue" evidence="1">
    <location>
        <position position="1"/>
    </location>
</feature>
<proteinExistence type="predicted"/>
<organism evidence="1">
    <name type="scientific">marine sediment metagenome</name>
    <dbReference type="NCBI Taxonomy" id="412755"/>
    <lineage>
        <taxon>unclassified sequences</taxon>
        <taxon>metagenomes</taxon>
        <taxon>ecological metagenomes</taxon>
    </lineage>
</organism>
<name>A0A0F9HG18_9ZZZZ</name>
<dbReference type="EMBL" id="LAZR01022792">
    <property type="protein sequence ID" value="KKL80630.1"/>
    <property type="molecule type" value="Genomic_DNA"/>
</dbReference>